<protein>
    <recommendedName>
        <fullName evidence="3">Transposase</fullName>
    </recommendedName>
</protein>
<evidence type="ECO:0000313" key="2">
    <source>
        <dbReference type="Proteomes" id="UP000675880"/>
    </source>
</evidence>
<dbReference type="Proteomes" id="UP000675880">
    <property type="component" value="Unassembled WGS sequence"/>
</dbReference>
<proteinExistence type="predicted"/>
<reference evidence="1 2" key="1">
    <citation type="submission" date="2021-02" db="EMBL/GenBank/DDBJ databases">
        <authorList>
            <person name="Han P."/>
        </authorList>
    </citation>
    <scope>NUCLEOTIDE SEQUENCE [LARGE SCALE GENOMIC DNA]</scope>
    <source>
        <strain evidence="1">Candidatus Nitrospira sp. ZN2</strain>
    </source>
</reference>
<accession>A0ABM8RLM3</accession>
<comment type="caution">
    <text evidence="1">The sequence shown here is derived from an EMBL/GenBank/DDBJ whole genome shotgun (WGS) entry which is preliminary data.</text>
</comment>
<name>A0ABM8RLM3_9BACT</name>
<gene>
    <name evidence="1" type="ORF">NSPZN2_30590</name>
</gene>
<sequence>MSPRKVPAVPCIDRPRICFWAGKESDRRVEEMRKTAFKNLPKLELRRYRKFTLKKAQDQAMEMVARRRRFYGQDGVWHWFQSWRSKHGGA</sequence>
<evidence type="ECO:0008006" key="3">
    <source>
        <dbReference type="Google" id="ProtNLM"/>
    </source>
</evidence>
<evidence type="ECO:0000313" key="1">
    <source>
        <dbReference type="EMBL" id="CAE6759862.1"/>
    </source>
</evidence>
<dbReference type="EMBL" id="CAJNBJ010000016">
    <property type="protein sequence ID" value="CAE6759862.1"/>
    <property type="molecule type" value="Genomic_DNA"/>
</dbReference>
<keyword evidence="2" id="KW-1185">Reference proteome</keyword>
<organism evidence="1 2">
    <name type="scientific">Nitrospira defluvii</name>
    <dbReference type="NCBI Taxonomy" id="330214"/>
    <lineage>
        <taxon>Bacteria</taxon>
        <taxon>Pseudomonadati</taxon>
        <taxon>Nitrospirota</taxon>
        <taxon>Nitrospiria</taxon>
        <taxon>Nitrospirales</taxon>
        <taxon>Nitrospiraceae</taxon>
        <taxon>Nitrospira</taxon>
    </lineage>
</organism>